<feature type="compositionally biased region" description="Polar residues" evidence="12">
    <location>
        <begin position="341"/>
        <end position="358"/>
    </location>
</feature>
<gene>
    <name evidence="11" type="primary">SHE3</name>
    <name evidence="13" type="ORF">LAME_0E06304G</name>
</gene>
<dbReference type="GO" id="GO:0051028">
    <property type="term" value="P:mRNA transport"/>
    <property type="evidence" value="ECO:0007669"/>
    <property type="project" value="UniProtKB-UniRule"/>
</dbReference>
<dbReference type="GO" id="GO:0005789">
    <property type="term" value="C:endoplasmic reticulum membrane"/>
    <property type="evidence" value="ECO:0007669"/>
    <property type="project" value="UniProtKB-SubCell"/>
</dbReference>
<feature type="compositionally biased region" description="Polar residues" evidence="12">
    <location>
        <begin position="368"/>
        <end position="415"/>
    </location>
</feature>
<dbReference type="OrthoDB" id="6088208at2759"/>
<evidence type="ECO:0000256" key="7">
    <source>
        <dbReference type="ARBA" id="ARBA00022884"/>
    </source>
</evidence>
<name>A0A1G4JHR1_9SACH</name>
<feature type="compositionally biased region" description="Polar residues" evidence="12">
    <location>
        <begin position="300"/>
        <end position="314"/>
    </location>
</feature>
<evidence type="ECO:0000256" key="9">
    <source>
        <dbReference type="ARBA" id="ARBA00023136"/>
    </source>
</evidence>
<accession>A0A1G4JHR1</accession>
<dbReference type="SUPFAM" id="SSF103657">
    <property type="entry name" value="BAR/IMD domain-like"/>
    <property type="match status" value="1"/>
</dbReference>
<feature type="compositionally biased region" description="Polar residues" evidence="12">
    <location>
        <begin position="430"/>
        <end position="445"/>
    </location>
</feature>
<keyword evidence="5 11" id="KW-0509">mRNA transport</keyword>
<evidence type="ECO:0000256" key="5">
    <source>
        <dbReference type="ARBA" id="ARBA00022816"/>
    </source>
</evidence>
<dbReference type="GO" id="GO:0048309">
    <property type="term" value="P:endoplasmic reticulum inheritance"/>
    <property type="evidence" value="ECO:0007669"/>
    <property type="project" value="InterPro"/>
</dbReference>
<keyword evidence="4 11" id="KW-0813">Transport</keyword>
<sequence length="445" mass="49263">MPSMNSTNDVVPDARLSSPVKLSPSKLSMNHGAFMANIQNGHSPNRDGSPGISSSSKVIEALHSQIDNLTRTNLELTVQSNNLLSRLESANSTHSKQLESISSLKHENDNLNLMLSRKERRVRELEEQTAKLKNSYEEAAVDNKSLHSQLQKLTQREGTREEQFLQVQVQYDALLDAQGRYREQHSREVEELRAQLEAFKTDQEAHASRALKALANNQSALQSTLDGYADKYQNLAFVEKEHHELLDRECDSLRSQLALPKWEELYLESRQMVFEYADKTDFKLSASFLDQHGRNRTNSDAKLPQTCQESHQATSSNASSPNLSSSSGFINSQQIRVPKVRNSSSAKRSSFYGTNVPITASPVPGARQPSSSSVIASSGTLPGVRRSSSMRGSTPPSRNSSGERPGPETSSSGSKGHSKPFPSYKKKRNPSQVLNKPNEIASKSQ</sequence>
<keyword evidence="9 11" id="KW-0472">Membrane</keyword>
<evidence type="ECO:0000256" key="1">
    <source>
        <dbReference type="ARBA" id="ARBA00004406"/>
    </source>
</evidence>
<feature type="coiled-coil region" evidence="11">
    <location>
        <begin position="59"/>
        <end position="156"/>
    </location>
</feature>
<evidence type="ECO:0000256" key="12">
    <source>
        <dbReference type="SAM" id="MobiDB-lite"/>
    </source>
</evidence>
<reference evidence="14" key="1">
    <citation type="submission" date="2016-03" db="EMBL/GenBank/DDBJ databases">
        <authorList>
            <person name="Devillers Hugo."/>
        </authorList>
    </citation>
    <scope>NUCLEOTIDE SEQUENCE [LARGE SCALE GENOMIC DNA]</scope>
</reference>
<feature type="coiled-coil region" evidence="11">
    <location>
        <begin position="182"/>
        <end position="209"/>
    </location>
</feature>
<comment type="similarity">
    <text evidence="2 11">Belongs to the SHE3 family.</text>
</comment>
<comment type="function">
    <text evidence="10">RNA-binding protein that binds specific mRNAs including the ASH1 mRNA, coding for a repressor of the HO endonuclease. Part of the mRNA localization machinery that restricts accumulation of certain proteins to the bud and in the daughter cell. Required for the delivery of cortical endoplasmic reticulum into the emerging bud.</text>
</comment>
<keyword evidence="14" id="KW-1185">Reference proteome</keyword>
<evidence type="ECO:0000256" key="8">
    <source>
        <dbReference type="ARBA" id="ARBA00023054"/>
    </source>
</evidence>
<evidence type="ECO:0000256" key="6">
    <source>
        <dbReference type="ARBA" id="ARBA00022824"/>
    </source>
</evidence>
<organism evidence="13 14">
    <name type="scientific">Lachancea meyersii CBS 8951</name>
    <dbReference type="NCBI Taxonomy" id="1266667"/>
    <lineage>
        <taxon>Eukaryota</taxon>
        <taxon>Fungi</taxon>
        <taxon>Dikarya</taxon>
        <taxon>Ascomycota</taxon>
        <taxon>Saccharomycotina</taxon>
        <taxon>Saccharomycetes</taxon>
        <taxon>Saccharomycetales</taxon>
        <taxon>Saccharomycetaceae</taxon>
        <taxon>Lachancea</taxon>
    </lineage>
</organism>
<dbReference type="Proteomes" id="UP000191144">
    <property type="component" value="Chromosome E"/>
</dbReference>
<feature type="region of interest" description="Disordered" evidence="12">
    <location>
        <begin position="1"/>
        <end position="22"/>
    </location>
</feature>
<protein>
    <recommendedName>
        <fullName evidence="3 11">SWI5-dependent HO expression protein 3</fullName>
    </recommendedName>
</protein>
<dbReference type="InterPro" id="IPR031398">
    <property type="entry name" value="She3"/>
</dbReference>
<feature type="compositionally biased region" description="Low complexity" evidence="12">
    <location>
        <begin position="315"/>
        <end position="332"/>
    </location>
</feature>
<dbReference type="EMBL" id="LT598481">
    <property type="protein sequence ID" value="SCU89949.1"/>
    <property type="molecule type" value="Genomic_DNA"/>
</dbReference>
<keyword evidence="7 11" id="KW-0694">RNA-binding</keyword>
<evidence type="ECO:0000256" key="2">
    <source>
        <dbReference type="ARBA" id="ARBA00008123"/>
    </source>
</evidence>
<dbReference type="InterPro" id="IPR027267">
    <property type="entry name" value="AH/BAR_dom_sf"/>
</dbReference>
<proteinExistence type="inferred from homology"/>
<evidence type="ECO:0000313" key="13">
    <source>
        <dbReference type="EMBL" id="SCU89949.1"/>
    </source>
</evidence>
<evidence type="ECO:0000313" key="14">
    <source>
        <dbReference type="Proteomes" id="UP000191144"/>
    </source>
</evidence>
<evidence type="ECO:0000256" key="3">
    <source>
        <dbReference type="ARBA" id="ARBA00019884"/>
    </source>
</evidence>
<dbReference type="AlphaFoldDB" id="A0A1G4JHR1"/>
<evidence type="ECO:0000256" key="11">
    <source>
        <dbReference type="RuleBase" id="RU362142"/>
    </source>
</evidence>
<evidence type="ECO:0000256" key="10">
    <source>
        <dbReference type="ARBA" id="ARBA00024975"/>
    </source>
</evidence>
<keyword evidence="6 11" id="KW-0256">Endoplasmic reticulum</keyword>
<feature type="region of interest" description="Disordered" evidence="12">
    <location>
        <begin position="293"/>
        <end position="445"/>
    </location>
</feature>
<dbReference type="Pfam" id="PF17078">
    <property type="entry name" value="SHE3"/>
    <property type="match status" value="1"/>
</dbReference>
<keyword evidence="8 11" id="KW-0175">Coiled coil</keyword>
<comment type="subcellular location">
    <subcellularLocation>
        <location evidence="1 11">Endoplasmic reticulum membrane</location>
        <topology evidence="1 11">Peripheral membrane protein</topology>
    </subcellularLocation>
</comment>
<dbReference type="GO" id="GO:0003723">
    <property type="term" value="F:RNA binding"/>
    <property type="evidence" value="ECO:0007669"/>
    <property type="project" value="UniProtKB-KW"/>
</dbReference>
<evidence type="ECO:0000256" key="4">
    <source>
        <dbReference type="ARBA" id="ARBA00022448"/>
    </source>
</evidence>